<evidence type="ECO:0000313" key="3">
    <source>
        <dbReference type="EMBL" id="RRJ87270.1"/>
    </source>
</evidence>
<feature type="transmembrane region" description="Helical" evidence="2">
    <location>
        <begin position="75"/>
        <end position="94"/>
    </location>
</feature>
<feature type="region of interest" description="Disordered" evidence="1">
    <location>
        <begin position="141"/>
        <end position="195"/>
    </location>
</feature>
<feature type="transmembrane region" description="Helical" evidence="2">
    <location>
        <begin position="114"/>
        <end position="135"/>
    </location>
</feature>
<keyword evidence="2" id="KW-1133">Transmembrane helix</keyword>
<dbReference type="RefSeq" id="WP_124971151.1">
    <property type="nucleotide sequence ID" value="NZ_RQVS01000005.1"/>
</dbReference>
<feature type="transmembrane region" description="Helical" evidence="2">
    <location>
        <begin position="51"/>
        <end position="68"/>
    </location>
</feature>
<reference evidence="3 4" key="1">
    <citation type="submission" date="2018-11" db="EMBL/GenBank/DDBJ databases">
        <title>YIM 102482-1 draft genome.</title>
        <authorList>
            <person name="Li G."/>
            <person name="Jiang Y."/>
        </authorList>
    </citation>
    <scope>NUCLEOTIDE SEQUENCE [LARGE SCALE GENOMIC DNA]</scope>
    <source>
        <strain evidence="3 4">YIM 102482-1</strain>
    </source>
</reference>
<evidence type="ECO:0000256" key="2">
    <source>
        <dbReference type="SAM" id="Phobius"/>
    </source>
</evidence>
<dbReference type="Proteomes" id="UP000274391">
    <property type="component" value="Unassembled WGS sequence"/>
</dbReference>
<sequence length="195" mass="20106">MTGKRAKRLALLVLLVGAGLGMLAWSQPWASASLADGGTHEVPGSQASPETLALAMTALAGVVALAIAGRVLRLVVGALMVIVGILMAATVFPYEVAAVSLEPLADAAVTQTFWPILAVVAGVVIALSGMVALATGRTWPSTDRKYSTSRMQDAAAPADDASTRMDQWDALSAGDDPTEEAESESPDEPETPRAH</sequence>
<dbReference type="EMBL" id="RQVS01000005">
    <property type="protein sequence ID" value="RRJ87270.1"/>
    <property type="molecule type" value="Genomic_DNA"/>
</dbReference>
<dbReference type="AlphaFoldDB" id="A0A3P3VX47"/>
<proteinExistence type="predicted"/>
<protein>
    <submittedName>
        <fullName evidence="3">Uncharacterized protein</fullName>
    </submittedName>
</protein>
<dbReference type="Pfam" id="PF09534">
    <property type="entry name" value="Trp_oprn_chp"/>
    <property type="match status" value="1"/>
</dbReference>
<evidence type="ECO:0000256" key="1">
    <source>
        <dbReference type="SAM" id="MobiDB-lite"/>
    </source>
</evidence>
<dbReference type="InterPro" id="IPR019051">
    <property type="entry name" value="Trp_biosyn_TM_oprn/chp"/>
</dbReference>
<name>A0A3P3VX47_9MICO</name>
<gene>
    <name evidence="3" type="ORF">EG850_05540</name>
</gene>
<organism evidence="3 4">
    <name type="scientific">Gulosibacter macacae</name>
    <dbReference type="NCBI Taxonomy" id="2488791"/>
    <lineage>
        <taxon>Bacteria</taxon>
        <taxon>Bacillati</taxon>
        <taxon>Actinomycetota</taxon>
        <taxon>Actinomycetes</taxon>
        <taxon>Micrococcales</taxon>
        <taxon>Microbacteriaceae</taxon>
        <taxon>Gulosibacter</taxon>
    </lineage>
</organism>
<comment type="caution">
    <text evidence="3">The sequence shown here is derived from an EMBL/GenBank/DDBJ whole genome shotgun (WGS) entry which is preliminary data.</text>
</comment>
<feature type="compositionally biased region" description="Acidic residues" evidence="1">
    <location>
        <begin position="176"/>
        <end position="189"/>
    </location>
</feature>
<keyword evidence="4" id="KW-1185">Reference proteome</keyword>
<keyword evidence="2" id="KW-0472">Membrane</keyword>
<accession>A0A3P3VX47</accession>
<keyword evidence="2" id="KW-0812">Transmembrane</keyword>
<evidence type="ECO:0000313" key="4">
    <source>
        <dbReference type="Proteomes" id="UP000274391"/>
    </source>
</evidence>